<evidence type="ECO:0008006" key="4">
    <source>
        <dbReference type="Google" id="ProtNLM"/>
    </source>
</evidence>
<feature type="region of interest" description="Disordered" evidence="1">
    <location>
        <begin position="144"/>
        <end position="167"/>
    </location>
</feature>
<dbReference type="PROSITE" id="PS51257">
    <property type="entry name" value="PROKAR_LIPOPROTEIN"/>
    <property type="match status" value="1"/>
</dbReference>
<evidence type="ECO:0000313" key="2">
    <source>
        <dbReference type="EMBL" id="BCB73179.1"/>
    </source>
</evidence>
<reference evidence="2 3" key="1">
    <citation type="submission" date="2020-03" db="EMBL/GenBank/DDBJ databases">
        <title>Complete Genome Sequence of Halomonas meridiana strain Eplume2, isolated from hydrothermal-plume in the north east Pacific Ocean.</title>
        <authorList>
            <person name="Kurihara Y."/>
            <person name="Kawai S."/>
            <person name="Sakai A."/>
            <person name="Galipon J."/>
            <person name="Arakawa K."/>
        </authorList>
    </citation>
    <scope>NUCLEOTIDE SEQUENCE [LARGE SCALE GENOMIC DNA]</scope>
    <source>
        <strain evidence="2 3">Eplume2</strain>
    </source>
</reference>
<gene>
    <name evidence="2" type="ORF">HMEPL2_35300</name>
</gene>
<organism evidence="2 3">
    <name type="scientific">Vreelandella aquamarina</name>
    <dbReference type="NCBI Taxonomy" id="77097"/>
    <lineage>
        <taxon>Bacteria</taxon>
        <taxon>Pseudomonadati</taxon>
        <taxon>Pseudomonadota</taxon>
        <taxon>Gammaproteobacteria</taxon>
        <taxon>Oceanospirillales</taxon>
        <taxon>Halomonadaceae</taxon>
        <taxon>Vreelandella</taxon>
    </lineage>
</organism>
<evidence type="ECO:0000313" key="3">
    <source>
        <dbReference type="Proteomes" id="UP000501053"/>
    </source>
</evidence>
<dbReference type="AlphaFoldDB" id="A0A6F8XHA3"/>
<dbReference type="EMBL" id="AP022869">
    <property type="protein sequence ID" value="BCB73179.1"/>
    <property type="molecule type" value="Genomic_DNA"/>
</dbReference>
<proteinExistence type="predicted"/>
<keyword evidence="3" id="KW-1185">Reference proteome</keyword>
<accession>A0A6F8XHA3</accession>
<protein>
    <recommendedName>
        <fullName evidence="4">Lipoprotein</fullName>
    </recommendedName>
</protein>
<sequence length="246" mass="27467">MEYFRARLIGSLLSIVAAMTLIGCDAPNDVPASNNASESESIAENELISHPPEGYSVSVSGQSLNDGQVHLELRTNIPGTIELMASISLADQAPDDTWIGKNERVRLVNGTGQATFDVSDLPTGQYEVEASFYPRWGFQDEESRSSGVNESLEHSHPISLKGSGESSELVAQRNEDQRWVIENVIMGSEWDPSFWRNRFGEWEEFSVTTRNPDIISNYYFESLDMTLIVNTLKDEVVVWRMGRDGL</sequence>
<dbReference type="Proteomes" id="UP000501053">
    <property type="component" value="Chromosome"/>
</dbReference>
<evidence type="ECO:0000256" key="1">
    <source>
        <dbReference type="SAM" id="MobiDB-lite"/>
    </source>
</evidence>
<dbReference type="RefSeq" id="WP_172515573.1">
    <property type="nucleotide sequence ID" value="NZ_AP022869.1"/>
</dbReference>
<name>A0A6F8XHA3_9GAMM</name>